<evidence type="ECO:0000313" key="1">
    <source>
        <dbReference type="EMBL" id="CDC72352.1"/>
    </source>
</evidence>
<comment type="caution">
    <text evidence="1">The sequence shown here is derived from an EMBL/GenBank/DDBJ whole genome shotgun (WGS) entry which is preliminary data.</text>
</comment>
<reference evidence="1" key="1">
    <citation type="submission" date="2012-11" db="EMBL/GenBank/DDBJ databases">
        <title>Dependencies among metagenomic species, viruses, plasmids and units of genetic variation.</title>
        <authorList>
            <person name="Nielsen H.B."/>
            <person name="Almeida M."/>
            <person name="Juncker A.S."/>
            <person name="Rasmussen S."/>
            <person name="Li J."/>
            <person name="Sunagawa S."/>
            <person name="Plichta D."/>
            <person name="Gautier L."/>
            <person name="Le Chatelier E."/>
            <person name="Peletier E."/>
            <person name="Bonde I."/>
            <person name="Nielsen T."/>
            <person name="Manichanh C."/>
            <person name="Arumugam M."/>
            <person name="Batto J."/>
            <person name="Santos M.B.Q.D."/>
            <person name="Blom N."/>
            <person name="Borruel N."/>
            <person name="Burgdorf K.S."/>
            <person name="Boumezbeur F."/>
            <person name="Casellas F."/>
            <person name="Dore J."/>
            <person name="Guarner F."/>
            <person name="Hansen T."/>
            <person name="Hildebrand F."/>
            <person name="Kaas R.S."/>
            <person name="Kennedy S."/>
            <person name="Kristiansen K."/>
            <person name="Kultima J.R."/>
            <person name="Leonard P."/>
            <person name="Levenez F."/>
            <person name="Lund O."/>
            <person name="Moumen B."/>
            <person name="Le Paslier D."/>
            <person name="Pons N."/>
            <person name="Pedersen O."/>
            <person name="Prifti E."/>
            <person name="Qin J."/>
            <person name="Raes J."/>
            <person name="Tap J."/>
            <person name="Tims S."/>
            <person name="Ussery D.W."/>
            <person name="Yamada T."/>
            <person name="MetaHit consortium"/>
            <person name="Renault P."/>
            <person name="Sicheritz-Ponten T."/>
            <person name="Bork P."/>
            <person name="Wang J."/>
            <person name="Brunak S."/>
            <person name="Ehrlich S.D."/>
        </authorList>
    </citation>
    <scope>NUCLEOTIDE SEQUENCE [LARGE SCALE GENOMIC DNA]</scope>
</reference>
<dbReference type="EMBL" id="CBFW010000106">
    <property type="protein sequence ID" value="CDC72352.1"/>
    <property type="molecule type" value="Genomic_DNA"/>
</dbReference>
<organism evidence="1 2">
    <name type="scientific">Candidatus Colimorpha enterica</name>
    <dbReference type="NCBI Taxonomy" id="3083063"/>
    <lineage>
        <taxon>Bacteria</taxon>
        <taxon>Pseudomonadati</taxon>
        <taxon>Bacteroidota</taxon>
        <taxon>Bacteroidia</taxon>
        <taxon>Bacteroidales</taxon>
        <taxon>Candidatus Colimorpha</taxon>
    </lineage>
</organism>
<evidence type="ECO:0000313" key="2">
    <source>
        <dbReference type="Proteomes" id="UP000017938"/>
    </source>
</evidence>
<dbReference type="Proteomes" id="UP000017938">
    <property type="component" value="Unassembled WGS sequence"/>
</dbReference>
<name>R6UNH5_9BACT</name>
<dbReference type="AlphaFoldDB" id="R6UNH5"/>
<proteinExistence type="predicted"/>
<protein>
    <submittedName>
        <fullName evidence="1">Uncharacterized protein</fullName>
    </submittedName>
</protein>
<sequence>MLFGSVMPRSTLIPGRSSVIYAPCPSPRMNAAAPVTVHCEVGVLIPPYSTGKRNCLSAEQLWDEVTTAALPISVELSQSVARISPSAEVEHAP</sequence>
<accession>R6UNH5</accession>
<gene>
    <name evidence="1" type="ORF">BN580_01011</name>
</gene>